<evidence type="ECO:0000313" key="2">
    <source>
        <dbReference type="Proteomes" id="UP000728647"/>
    </source>
</evidence>
<name>A0A8J8GPI0_9EURY</name>
<dbReference type="AlphaFoldDB" id="A0A8J8GPI0"/>
<accession>A0A8J8GPI0</accession>
<organism evidence="1 2">
    <name type="scientific">Haloterrigena gelatinilytica</name>
    <dbReference type="NCBI Taxonomy" id="2741724"/>
    <lineage>
        <taxon>Archaea</taxon>
        <taxon>Methanobacteriati</taxon>
        <taxon>Methanobacteriota</taxon>
        <taxon>Stenosarchaea group</taxon>
        <taxon>Halobacteria</taxon>
        <taxon>Halobacteriales</taxon>
        <taxon>Natrialbaceae</taxon>
        <taxon>Haloterrigena</taxon>
    </lineage>
</organism>
<reference evidence="1" key="1">
    <citation type="submission" date="2020-06" db="EMBL/GenBank/DDBJ databases">
        <title>Haloterrigena sp. nov., an extremely halophilic archaeon isolated from a saline sediment.</title>
        <authorList>
            <person name="Liu B.-B."/>
        </authorList>
    </citation>
    <scope>NUCLEOTIDE SEQUENCE</scope>
    <source>
        <strain evidence="1">SYSU A121-1</strain>
    </source>
</reference>
<protein>
    <submittedName>
        <fullName evidence="1">Uncharacterized protein</fullName>
    </submittedName>
</protein>
<comment type="caution">
    <text evidence="1">The sequence shown here is derived from an EMBL/GenBank/DDBJ whole genome shotgun (WGS) entry which is preliminary data.</text>
</comment>
<dbReference type="EMBL" id="JABURA010000002">
    <property type="protein sequence ID" value="NUB93471.1"/>
    <property type="molecule type" value="Genomic_DNA"/>
</dbReference>
<evidence type="ECO:0000313" key="1">
    <source>
        <dbReference type="EMBL" id="NUB93471.1"/>
    </source>
</evidence>
<dbReference type="Proteomes" id="UP000728647">
    <property type="component" value="Unassembled WGS sequence"/>
</dbReference>
<gene>
    <name evidence="1" type="ORF">HT576_20965</name>
</gene>
<proteinExistence type="predicted"/>
<sequence>MPEREYHPFDRVVRGFGRLERRDFARKVVETDRAAIEADDCGPARRVGRYPASYVSIAGS</sequence>